<feature type="compositionally biased region" description="Polar residues" evidence="1">
    <location>
        <begin position="69"/>
        <end position="79"/>
    </location>
</feature>
<keyword evidence="2" id="KW-0732">Signal</keyword>
<evidence type="ECO:0000256" key="1">
    <source>
        <dbReference type="SAM" id="MobiDB-lite"/>
    </source>
</evidence>
<dbReference type="Proteomes" id="UP000410492">
    <property type="component" value="Unassembled WGS sequence"/>
</dbReference>
<reference evidence="3 4" key="1">
    <citation type="submission" date="2019-01" db="EMBL/GenBank/DDBJ databases">
        <authorList>
            <person name="Sayadi A."/>
        </authorList>
    </citation>
    <scope>NUCLEOTIDE SEQUENCE [LARGE SCALE GENOMIC DNA]</scope>
</reference>
<feature type="compositionally biased region" description="Basic residues" evidence="1">
    <location>
        <begin position="36"/>
        <end position="50"/>
    </location>
</feature>
<feature type="chain" id="PRO_5025000893" evidence="2">
    <location>
        <begin position="23"/>
        <end position="139"/>
    </location>
</feature>
<sequence length="139" mass="14579">MKYSTVLIFALAVTLLIEAVRTDDLDSHEAGVERCFHRRRHGRRKPRPIHKGNNDKEDNDAISDPPVMTVSTTTDSSEPSTGTTASTATTAQGTTAPSGSGTDPPAQSSPSPTQDAKTSPSTVSEAASNPTTTAPTTKK</sequence>
<dbReference type="AlphaFoldDB" id="A0A653DCX1"/>
<feature type="signal peptide" evidence="2">
    <location>
        <begin position="1"/>
        <end position="22"/>
    </location>
</feature>
<feature type="compositionally biased region" description="Basic and acidic residues" evidence="1">
    <location>
        <begin position="26"/>
        <end position="35"/>
    </location>
</feature>
<gene>
    <name evidence="3" type="ORF">CALMAC_LOCUS16374</name>
</gene>
<evidence type="ECO:0000256" key="2">
    <source>
        <dbReference type="SAM" id="SignalP"/>
    </source>
</evidence>
<feature type="compositionally biased region" description="Low complexity" evidence="1">
    <location>
        <begin position="130"/>
        <end position="139"/>
    </location>
</feature>
<accession>A0A653DCX1</accession>
<feature type="compositionally biased region" description="Polar residues" evidence="1">
    <location>
        <begin position="105"/>
        <end position="129"/>
    </location>
</feature>
<name>A0A653DCX1_CALMS</name>
<dbReference type="EMBL" id="CAACVG010011331">
    <property type="protein sequence ID" value="VEN57853.1"/>
    <property type="molecule type" value="Genomic_DNA"/>
</dbReference>
<feature type="compositionally biased region" description="Low complexity" evidence="1">
    <location>
        <begin position="80"/>
        <end position="102"/>
    </location>
</feature>
<keyword evidence="4" id="KW-1185">Reference proteome</keyword>
<evidence type="ECO:0000313" key="4">
    <source>
        <dbReference type="Proteomes" id="UP000410492"/>
    </source>
</evidence>
<evidence type="ECO:0000313" key="3">
    <source>
        <dbReference type="EMBL" id="VEN57853.1"/>
    </source>
</evidence>
<organism evidence="3 4">
    <name type="scientific">Callosobruchus maculatus</name>
    <name type="common">Southern cowpea weevil</name>
    <name type="synonym">Pulse bruchid</name>
    <dbReference type="NCBI Taxonomy" id="64391"/>
    <lineage>
        <taxon>Eukaryota</taxon>
        <taxon>Metazoa</taxon>
        <taxon>Ecdysozoa</taxon>
        <taxon>Arthropoda</taxon>
        <taxon>Hexapoda</taxon>
        <taxon>Insecta</taxon>
        <taxon>Pterygota</taxon>
        <taxon>Neoptera</taxon>
        <taxon>Endopterygota</taxon>
        <taxon>Coleoptera</taxon>
        <taxon>Polyphaga</taxon>
        <taxon>Cucujiformia</taxon>
        <taxon>Chrysomeloidea</taxon>
        <taxon>Chrysomelidae</taxon>
        <taxon>Bruchinae</taxon>
        <taxon>Bruchini</taxon>
        <taxon>Callosobruchus</taxon>
    </lineage>
</organism>
<proteinExistence type="predicted"/>
<feature type="region of interest" description="Disordered" evidence="1">
    <location>
        <begin position="26"/>
        <end position="139"/>
    </location>
</feature>
<protein>
    <submittedName>
        <fullName evidence="3">Uncharacterized protein</fullName>
    </submittedName>
</protein>